<sequence>MFPFEHEGKSFKDVHDTLKESLWQPVPVKNMGNFQRQARPGQRFRLFKENDVYTVQPVTRDGKLTGVREVAHGLYDFAIRWKEQNKIYCGLESVISGHTAISLGSDVAYAGDMLIMNGKLKHWTNNSGHYMPPSGRHLTNICPELRDILPKKLFSNY</sequence>
<evidence type="ECO:0000313" key="1">
    <source>
        <dbReference type="EMBL" id="SUW63791.1"/>
    </source>
</evidence>
<dbReference type="RefSeq" id="WP_115628467.1">
    <property type="nucleotide sequence ID" value="NZ_UIGI01000001.1"/>
</dbReference>
<proteinExistence type="predicted"/>
<gene>
    <name evidence="1" type="ORF">NCTC12119_02288</name>
</gene>
<dbReference type="Proteomes" id="UP000255528">
    <property type="component" value="Unassembled WGS sequence"/>
</dbReference>
<accession>A0A381C7G0</accession>
<organism evidence="1 2">
    <name type="scientific">Buttiauxella agrestis</name>
    <dbReference type="NCBI Taxonomy" id="82977"/>
    <lineage>
        <taxon>Bacteria</taxon>
        <taxon>Pseudomonadati</taxon>
        <taxon>Pseudomonadota</taxon>
        <taxon>Gammaproteobacteria</taxon>
        <taxon>Enterobacterales</taxon>
        <taxon>Enterobacteriaceae</taxon>
        <taxon>Buttiauxella</taxon>
    </lineage>
</organism>
<evidence type="ECO:0000313" key="2">
    <source>
        <dbReference type="Proteomes" id="UP000255528"/>
    </source>
</evidence>
<dbReference type="AlphaFoldDB" id="A0A381C7G0"/>
<dbReference type="EMBL" id="UIGI01000001">
    <property type="protein sequence ID" value="SUW63791.1"/>
    <property type="molecule type" value="Genomic_DNA"/>
</dbReference>
<reference evidence="1 2" key="1">
    <citation type="submission" date="2018-06" db="EMBL/GenBank/DDBJ databases">
        <authorList>
            <consortium name="Pathogen Informatics"/>
            <person name="Doyle S."/>
        </authorList>
    </citation>
    <scope>NUCLEOTIDE SEQUENCE [LARGE SCALE GENOMIC DNA]</scope>
    <source>
        <strain evidence="1 2">NCTC12119</strain>
    </source>
</reference>
<name>A0A381C7G0_9ENTR</name>
<protein>
    <submittedName>
        <fullName evidence="1">Uncharacterized protein</fullName>
    </submittedName>
</protein>